<dbReference type="PIRSF" id="PIRSF016636">
    <property type="entry name" value="AlgI_DltB"/>
    <property type="match status" value="1"/>
</dbReference>
<proteinExistence type="inferred from homology"/>
<dbReference type="InterPro" id="IPR004299">
    <property type="entry name" value="MBOAT_fam"/>
</dbReference>
<keyword evidence="5 8" id="KW-1133">Transmembrane helix</keyword>
<sequence>MNFTDFSFWWWLLLMAIPLLGIRYLGQLFKMLPSSYDRIGLMLVSLILFWNAAHSSFFIFALELVFNYVMVRLMQSQPKVIAKPIAIVTITINLAILISFKYLDFLVQDVLGLGFGEIAAGWNENTGISNISGIPPGISFYTFQMVAFVVDSYKTNDRHPIKFIDYVNFASFFPQVVAGPIERRSDFLPQIEKFRFNFSFENIDTGLKWLVLGLFMKIVLGDNLAPHINLQETANAWIIWLSIYLFGLRIYFDFAGYSFIALGLAKMMGVQLTVNFLAPYISQSVQEFWRRWHVTLSGWFRDYLFIPLGGSRVGRTGLNILTVFTISGLWHGAGWNFIFWGFYHGVLLIIHRSIGRLFSLPQFIAWILTLTSVMFGWLFFMENNTNQLLLKLQTLITPSAYSIVATQEKIAAINNKWGLGLTLMLAIILLGFEQIASWQDREQVYRFLLRPNVSLMILSLVILFAAKSSSQFVYFAF</sequence>
<organism evidence="9 10">
    <name type="scientific">Limnoraphis robusta CS-951</name>
    <dbReference type="NCBI Taxonomy" id="1637645"/>
    <lineage>
        <taxon>Bacteria</taxon>
        <taxon>Bacillati</taxon>
        <taxon>Cyanobacteriota</taxon>
        <taxon>Cyanophyceae</taxon>
        <taxon>Oscillatoriophycideae</taxon>
        <taxon>Oscillatoriales</taxon>
        <taxon>Sirenicapillariaceae</taxon>
        <taxon>Limnoraphis</taxon>
    </lineage>
</organism>
<evidence type="ECO:0000313" key="9">
    <source>
        <dbReference type="EMBL" id="KKD39244.1"/>
    </source>
</evidence>
<feature type="transmembrane region" description="Helical" evidence="8">
    <location>
        <begin position="234"/>
        <end position="252"/>
    </location>
</feature>
<comment type="caution">
    <text evidence="9">The sequence shown here is derived from an EMBL/GenBank/DDBJ whole genome shotgun (WGS) entry which is preliminary data.</text>
</comment>
<feature type="transmembrane region" description="Helical" evidence="8">
    <location>
        <begin position="447"/>
        <end position="466"/>
    </location>
</feature>
<gene>
    <name evidence="9" type="ORF">WN50_04425</name>
</gene>
<keyword evidence="7 9" id="KW-0012">Acyltransferase</keyword>
<feature type="transmembrane region" description="Helical" evidence="8">
    <location>
        <begin position="38"/>
        <end position="61"/>
    </location>
</feature>
<evidence type="ECO:0000313" key="10">
    <source>
        <dbReference type="Proteomes" id="UP000033607"/>
    </source>
</evidence>
<evidence type="ECO:0000256" key="5">
    <source>
        <dbReference type="ARBA" id="ARBA00022989"/>
    </source>
</evidence>
<evidence type="ECO:0000256" key="2">
    <source>
        <dbReference type="ARBA" id="ARBA00010323"/>
    </source>
</evidence>
<dbReference type="InterPro" id="IPR024194">
    <property type="entry name" value="Ac/AlaTfrase_AlgI/DltB"/>
</dbReference>
<keyword evidence="6 7" id="KW-0472">Membrane</keyword>
<keyword evidence="4 8" id="KW-0812">Transmembrane</keyword>
<dbReference type="GO" id="GO:0016746">
    <property type="term" value="F:acyltransferase activity"/>
    <property type="evidence" value="ECO:0007669"/>
    <property type="project" value="UniProtKB-KW"/>
</dbReference>
<dbReference type="AlphaFoldDB" id="A0A0F5YK04"/>
<dbReference type="InterPro" id="IPR028362">
    <property type="entry name" value="AlgI"/>
</dbReference>
<protein>
    <submittedName>
        <fullName evidence="9">Acyltransferase</fullName>
    </submittedName>
</protein>
<evidence type="ECO:0000256" key="1">
    <source>
        <dbReference type="ARBA" id="ARBA00004651"/>
    </source>
</evidence>
<keyword evidence="3 7" id="KW-1003">Cell membrane</keyword>
<evidence type="ECO:0000256" key="8">
    <source>
        <dbReference type="SAM" id="Phobius"/>
    </source>
</evidence>
<dbReference type="EMBL" id="LATL02000011">
    <property type="protein sequence ID" value="KKD39244.1"/>
    <property type="molecule type" value="Genomic_DNA"/>
</dbReference>
<name>A0A0F5YK04_9CYAN</name>
<dbReference type="PIRSF" id="PIRSF500217">
    <property type="entry name" value="AlgI"/>
    <property type="match status" value="1"/>
</dbReference>
<dbReference type="PATRIC" id="fig|1637645.4.peg.207"/>
<reference evidence="9 10" key="1">
    <citation type="submission" date="2015-06" db="EMBL/GenBank/DDBJ databases">
        <title>Draft genome assembly of filamentous brackish cyanobacterium Limnoraphis robusta strain CS-951.</title>
        <authorList>
            <person name="Willis A."/>
            <person name="Parks M."/>
            <person name="Burford M.A."/>
        </authorList>
    </citation>
    <scope>NUCLEOTIDE SEQUENCE [LARGE SCALE GENOMIC DNA]</scope>
    <source>
        <strain evidence="9 10">CS-951</strain>
    </source>
</reference>
<accession>A0A0F5YK04</accession>
<dbReference type="RefSeq" id="WP_046277295.1">
    <property type="nucleotide sequence ID" value="NZ_LATL02000011.1"/>
</dbReference>
<keyword evidence="7 9" id="KW-0808">Transferase</keyword>
<feature type="transmembrane region" description="Helical" evidence="8">
    <location>
        <begin position="81"/>
        <end position="100"/>
    </location>
</feature>
<evidence type="ECO:0000256" key="7">
    <source>
        <dbReference type="PIRNR" id="PIRNR016636"/>
    </source>
</evidence>
<comment type="similarity">
    <text evidence="2 7">Belongs to the membrane-bound acyltransferase family.</text>
</comment>
<dbReference type="Pfam" id="PF03062">
    <property type="entry name" value="MBOAT"/>
    <property type="match status" value="1"/>
</dbReference>
<evidence type="ECO:0000256" key="4">
    <source>
        <dbReference type="ARBA" id="ARBA00022692"/>
    </source>
</evidence>
<dbReference type="PANTHER" id="PTHR13285:SF18">
    <property type="entry name" value="PROTEIN-CYSTEINE N-PALMITOYLTRANSFERASE RASP"/>
    <property type="match status" value="1"/>
</dbReference>
<feature type="transmembrane region" description="Helical" evidence="8">
    <location>
        <begin position="417"/>
        <end position="435"/>
    </location>
</feature>
<dbReference type="GO" id="GO:0005886">
    <property type="term" value="C:plasma membrane"/>
    <property type="evidence" value="ECO:0007669"/>
    <property type="project" value="UniProtKB-SubCell"/>
</dbReference>
<comment type="subcellular location">
    <subcellularLocation>
        <location evidence="1">Cell membrane</location>
        <topology evidence="1">Multi-pass membrane protein</topology>
    </subcellularLocation>
</comment>
<dbReference type="Proteomes" id="UP000033607">
    <property type="component" value="Unassembled WGS sequence"/>
</dbReference>
<dbReference type="GO" id="GO:0042121">
    <property type="term" value="P:alginic acid biosynthetic process"/>
    <property type="evidence" value="ECO:0007669"/>
    <property type="project" value="InterPro"/>
</dbReference>
<dbReference type="OrthoDB" id="9805788at2"/>
<feature type="transmembrane region" description="Helical" evidence="8">
    <location>
        <begin position="6"/>
        <end position="26"/>
    </location>
</feature>
<evidence type="ECO:0000256" key="6">
    <source>
        <dbReference type="ARBA" id="ARBA00023136"/>
    </source>
</evidence>
<feature type="transmembrane region" description="Helical" evidence="8">
    <location>
        <begin position="363"/>
        <end position="380"/>
    </location>
</feature>
<feature type="transmembrane region" description="Helical" evidence="8">
    <location>
        <begin position="333"/>
        <end position="351"/>
    </location>
</feature>
<dbReference type="InterPro" id="IPR051085">
    <property type="entry name" value="MB_O-acyltransferase"/>
</dbReference>
<evidence type="ECO:0000256" key="3">
    <source>
        <dbReference type="ARBA" id="ARBA00022475"/>
    </source>
</evidence>
<dbReference type="PANTHER" id="PTHR13285">
    <property type="entry name" value="ACYLTRANSFERASE"/>
    <property type="match status" value="1"/>
</dbReference>